<proteinExistence type="predicted"/>
<evidence type="ECO:0000259" key="1">
    <source>
        <dbReference type="Pfam" id="PF01717"/>
    </source>
</evidence>
<evidence type="ECO:0000313" key="2">
    <source>
        <dbReference type="EMBL" id="NYD44891.1"/>
    </source>
</evidence>
<dbReference type="GO" id="GO:0003871">
    <property type="term" value="F:5-methyltetrahydropteroyltriglutamate-homocysteine S-methyltransferase activity"/>
    <property type="evidence" value="ECO:0007669"/>
    <property type="project" value="InterPro"/>
</dbReference>
<accession>A0A7Y9EBV4</accession>
<organism evidence="2 3">
    <name type="scientific">Actinomadura luteofluorescens</name>
    <dbReference type="NCBI Taxonomy" id="46163"/>
    <lineage>
        <taxon>Bacteria</taxon>
        <taxon>Bacillati</taxon>
        <taxon>Actinomycetota</taxon>
        <taxon>Actinomycetes</taxon>
        <taxon>Streptosporangiales</taxon>
        <taxon>Thermomonosporaceae</taxon>
        <taxon>Actinomadura</taxon>
    </lineage>
</organism>
<feature type="domain" description="Cobalamin-independent methionine synthase MetE C-terminal/archaeal" evidence="1">
    <location>
        <begin position="1"/>
        <end position="30"/>
    </location>
</feature>
<name>A0A7Y9EBV4_9ACTN</name>
<keyword evidence="3" id="KW-1185">Reference proteome</keyword>
<gene>
    <name evidence="2" type="ORF">BJY14_000874</name>
</gene>
<sequence>MVQSFAEQLDGCAATEHGWVQSYGSRYVRPL</sequence>
<dbReference type="EMBL" id="JACCBA010000001">
    <property type="protein sequence ID" value="NYD44891.1"/>
    <property type="molecule type" value="Genomic_DNA"/>
</dbReference>
<protein>
    <submittedName>
        <fullName evidence="2">Methionine synthase II (Cobalamin-independent)</fullName>
    </submittedName>
</protein>
<dbReference type="SUPFAM" id="SSF51726">
    <property type="entry name" value="UROD/MetE-like"/>
    <property type="match status" value="1"/>
</dbReference>
<dbReference type="AlphaFoldDB" id="A0A7Y9EBV4"/>
<dbReference type="Pfam" id="PF01717">
    <property type="entry name" value="Meth_synt_2"/>
    <property type="match status" value="1"/>
</dbReference>
<dbReference type="Proteomes" id="UP000529783">
    <property type="component" value="Unassembled WGS sequence"/>
</dbReference>
<reference evidence="2 3" key="1">
    <citation type="submission" date="2020-07" db="EMBL/GenBank/DDBJ databases">
        <title>Sequencing the genomes of 1000 actinobacteria strains.</title>
        <authorList>
            <person name="Klenk H.-P."/>
        </authorList>
    </citation>
    <scope>NUCLEOTIDE SEQUENCE [LARGE SCALE GENOMIC DNA]</scope>
    <source>
        <strain evidence="2 3">DSM 40398</strain>
    </source>
</reference>
<dbReference type="GO" id="GO:0009086">
    <property type="term" value="P:methionine biosynthetic process"/>
    <property type="evidence" value="ECO:0007669"/>
    <property type="project" value="InterPro"/>
</dbReference>
<evidence type="ECO:0000313" key="3">
    <source>
        <dbReference type="Proteomes" id="UP000529783"/>
    </source>
</evidence>
<dbReference type="InterPro" id="IPR002629">
    <property type="entry name" value="Met_Synth_C/arc"/>
</dbReference>
<dbReference type="GO" id="GO:0008270">
    <property type="term" value="F:zinc ion binding"/>
    <property type="evidence" value="ECO:0007669"/>
    <property type="project" value="InterPro"/>
</dbReference>
<comment type="caution">
    <text evidence="2">The sequence shown here is derived from an EMBL/GenBank/DDBJ whole genome shotgun (WGS) entry which is preliminary data.</text>
</comment>
<dbReference type="InterPro" id="IPR038071">
    <property type="entry name" value="UROD/MetE-like_sf"/>
</dbReference>